<dbReference type="SUPFAM" id="SSF51011">
    <property type="entry name" value="Glycosyl hydrolase domain"/>
    <property type="match status" value="1"/>
</dbReference>
<keyword evidence="10" id="KW-1185">Reference proteome</keyword>
<evidence type="ECO:0000256" key="4">
    <source>
        <dbReference type="ARBA" id="ARBA00022723"/>
    </source>
</evidence>
<dbReference type="EMBL" id="VDMN01000001">
    <property type="protein sequence ID" value="TNM65895.1"/>
    <property type="molecule type" value="Genomic_DNA"/>
</dbReference>
<evidence type="ECO:0000313" key="9">
    <source>
        <dbReference type="EMBL" id="TNM65895.1"/>
    </source>
</evidence>
<keyword evidence="4" id="KW-0479">Metal-binding</keyword>
<dbReference type="InterPro" id="IPR045857">
    <property type="entry name" value="O16G_dom_2"/>
</dbReference>
<evidence type="ECO:0000256" key="6">
    <source>
        <dbReference type="ARBA" id="ARBA00023235"/>
    </source>
</evidence>
<dbReference type="NCBIfam" id="TIGR02456">
    <property type="entry name" value="treS_nterm"/>
    <property type="match status" value="1"/>
</dbReference>
<evidence type="ECO:0000256" key="3">
    <source>
        <dbReference type="ARBA" id="ARBA00012619"/>
    </source>
</evidence>
<dbReference type="SMART" id="SM00642">
    <property type="entry name" value="Aamy"/>
    <property type="match status" value="1"/>
</dbReference>
<dbReference type="Proteomes" id="UP000311605">
    <property type="component" value="Unassembled WGS sequence"/>
</dbReference>
<dbReference type="GO" id="GO:0005975">
    <property type="term" value="P:carbohydrate metabolic process"/>
    <property type="evidence" value="ECO:0007669"/>
    <property type="project" value="InterPro"/>
</dbReference>
<dbReference type="InterPro" id="IPR012810">
    <property type="entry name" value="TreS/a-amylase_N"/>
</dbReference>
<organism evidence="9 10">
    <name type="scientific">Aliirhizobium smilacinae</name>
    <dbReference type="NCBI Taxonomy" id="1395944"/>
    <lineage>
        <taxon>Bacteria</taxon>
        <taxon>Pseudomonadati</taxon>
        <taxon>Pseudomonadota</taxon>
        <taxon>Alphaproteobacteria</taxon>
        <taxon>Hyphomicrobiales</taxon>
        <taxon>Rhizobiaceae</taxon>
        <taxon>Aliirhizobium</taxon>
    </lineage>
</organism>
<dbReference type="PANTHER" id="PTHR10357:SF219">
    <property type="entry name" value="MALTOSE ALPHA-D-GLUCOSYLTRANSFERASE"/>
    <property type="match status" value="1"/>
</dbReference>
<dbReference type="GO" id="GO:0016740">
    <property type="term" value="F:transferase activity"/>
    <property type="evidence" value="ECO:0007669"/>
    <property type="project" value="UniProtKB-KW"/>
</dbReference>
<feature type="domain" description="Glycosyl hydrolase family 13 catalytic" evidence="8">
    <location>
        <begin position="42"/>
        <end position="441"/>
    </location>
</feature>
<dbReference type="InterPro" id="IPR013780">
    <property type="entry name" value="Glyco_hydro_b"/>
</dbReference>
<dbReference type="Pfam" id="PF00128">
    <property type="entry name" value="Alpha-amylase"/>
    <property type="match status" value="2"/>
</dbReference>
<comment type="similarity">
    <text evidence="2">Belongs to the glycosyl hydrolase 13 family. TreS subfamily.</text>
</comment>
<dbReference type="InterPro" id="IPR012811">
    <property type="entry name" value="TreS_maltokin_C_dom"/>
</dbReference>
<dbReference type="EC" id="5.4.99.16" evidence="3"/>
<dbReference type="SUPFAM" id="SSF56112">
    <property type="entry name" value="Protein kinase-like (PK-like)"/>
    <property type="match status" value="1"/>
</dbReference>
<dbReference type="Gene3D" id="3.90.400.10">
    <property type="entry name" value="Oligo-1,6-glucosidase, Domain 2"/>
    <property type="match status" value="1"/>
</dbReference>
<dbReference type="FunFam" id="3.20.20.80:FF:000055">
    <property type="entry name" value="Trehalose synthase"/>
    <property type="match status" value="1"/>
</dbReference>
<gene>
    <name evidence="9" type="primary">treS</name>
    <name evidence="9" type="ORF">FHP24_06610</name>
</gene>
<evidence type="ECO:0000256" key="2">
    <source>
        <dbReference type="ARBA" id="ARBA00005496"/>
    </source>
</evidence>
<proteinExistence type="inferred from homology"/>
<keyword evidence="5" id="KW-0106">Calcium</keyword>
<dbReference type="AlphaFoldDB" id="A0A5C4XQW8"/>
<evidence type="ECO:0000259" key="8">
    <source>
        <dbReference type="SMART" id="SM00642"/>
    </source>
</evidence>
<dbReference type="CDD" id="cd11334">
    <property type="entry name" value="AmyAc_TreS"/>
    <property type="match status" value="1"/>
</dbReference>
<comment type="caution">
    <text evidence="9">The sequence shown here is derived from an EMBL/GenBank/DDBJ whole genome shotgun (WGS) entry which is preliminary data.</text>
</comment>
<dbReference type="InterPro" id="IPR011009">
    <property type="entry name" value="Kinase-like_dom_sf"/>
</dbReference>
<evidence type="ECO:0000313" key="10">
    <source>
        <dbReference type="Proteomes" id="UP000311605"/>
    </source>
</evidence>
<dbReference type="SUPFAM" id="SSF51445">
    <property type="entry name" value="(Trans)glycosidases"/>
    <property type="match status" value="1"/>
</dbReference>
<evidence type="ECO:0000256" key="5">
    <source>
        <dbReference type="ARBA" id="ARBA00022837"/>
    </source>
</evidence>
<dbReference type="InterPro" id="IPR017853">
    <property type="entry name" value="GH"/>
</dbReference>
<dbReference type="InterPro" id="IPR032091">
    <property type="entry name" value="Malt_amylase-like_C"/>
</dbReference>
<dbReference type="Gene3D" id="3.90.1200.10">
    <property type="match status" value="1"/>
</dbReference>
<dbReference type="PANTHER" id="PTHR10357">
    <property type="entry name" value="ALPHA-AMYLASE FAMILY MEMBER"/>
    <property type="match status" value="1"/>
</dbReference>
<dbReference type="Pfam" id="PF16657">
    <property type="entry name" value="Malt_amylase_C"/>
    <property type="match status" value="1"/>
</dbReference>
<evidence type="ECO:0000256" key="1">
    <source>
        <dbReference type="ARBA" id="ARBA00001595"/>
    </source>
</evidence>
<sequence length="1113" mass="125647">MARQIREECAVDFMTNSQTDAMGQNLGQGGDPLWYKDAIIYQLHVKSFHDANGDGIGDFKGLHEKLDHIASLGANAIWLLPFFPSPRRDDGYDIADYSNVSADYGTMEEFRAFVDAAHERGIRVIIELVINHTSDQHPWFQRARNAPAGSPERDFYVWSDSDQKFPETRIIFIDTEKSNWTWDPVAGAYYWHRFYSHQPDLNFDNPQVLDELLEVMRFWADTGIDGFRLDAIPYLIEREGTNNENLPETHDILKKIRAALDESHPGKMLLAEANQWPEDTSEYFGNGDECNMAFHFPLMPRMYMAIAKEDRFPITDIMRQTPEIPENCQWAIFLRNHDELTLEMVTDEERDYLWNTYAADRRARINLGIRRRLAPLMERDRRRIELMNALLLSMPGTPVLYYGDEIGMGDNIYLGDRDGVRTPMQWSPDRNGGFSKADPARLVLPPVMDPLYGYEAVNVEAQGADAHSLLNWTRRMLSLRNRHPAFGRGSLRFLTPGNRKIMAYLREYDGETILCVANLSRLPQAVELDLAQFEGSVPIELTGMSPFPPIGQLTYLLTLPPYGFFWFQLASDSDGPSWRKAPPEQVQDMVTMVVRRDLQELIDQPKLAATMSNDVLPGYLTMRRWFGSKGQMLNSASLVSATPLPFANNILLGELEADIGGRTDSYLLPLAVSWDDSFPTALAQQLALARLRQGRRVGFLTDGFAHESFARAILRGLSERASITGRTGALDFIGTDQLDTLTITDDLPVHWLSAEQSNSSLIVGDLAMVKLIRHIFPGTHPEVEMTRHLTKVGYRNTAQLLGEVTRTGPDGTSHTLIIVQKAIRNQGDAWNWMLGNLRRSIDDIVVTGSDGDAADDHFKPLVAFSARIGQRLGELHVTLAEESDDEAFKPEWAKEKDIAAWRESVTTQIGQSLTVLENAVGGLEGELATTARSLVERRDELIDLAARLTEHTKGTLMTRHHGDFHLGQILVAESDAYIIDFEGEPTRALAERRAKTNPLRDVAGLLRSLSYLAAAADMDREVVSEVDDIRHRELITRFIELAEPAFLQAYFTAVEKSDALMHSNTAREKVLDLFLLEKAAYEVAYEVRSRPHWLPLPLAGFSAIASRLLESDR</sequence>
<dbReference type="Gene3D" id="3.20.20.80">
    <property type="entry name" value="Glycosidases"/>
    <property type="match status" value="1"/>
</dbReference>
<comment type="catalytic activity">
    <reaction evidence="1">
        <text>D-maltose = alpha,alpha-trehalose</text>
        <dbReference type="Rhea" id="RHEA:15145"/>
        <dbReference type="ChEBI" id="CHEBI:16551"/>
        <dbReference type="ChEBI" id="CHEBI:17306"/>
        <dbReference type="EC" id="5.4.99.16"/>
    </reaction>
</comment>
<accession>A0A5C4XQW8</accession>
<name>A0A5C4XQW8_9HYPH</name>
<dbReference type="InterPro" id="IPR006047">
    <property type="entry name" value="GH13_cat_dom"/>
</dbReference>
<evidence type="ECO:0000256" key="7">
    <source>
        <dbReference type="ARBA" id="ARBA00031378"/>
    </source>
</evidence>
<dbReference type="GO" id="GO:0046872">
    <property type="term" value="F:metal ion binding"/>
    <property type="evidence" value="ECO:0007669"/>
    <property type="project" value="UniProtKB-KW"/>
</dbReference>
<reference evidence="9 10" key="1">
    <citation type="submission" date="2019-06" db="EMBL/GenBank/DDBJ databases">
        <title>The draft genome of Rhizobium smilacinae PTYR-5.</title>
        <authorList>
            <person name="Liu L."/>
            <person name="Li L."/>
            <person name="Zhang X."/>
        </authorList>
    </citation>
    <scope>NUCLEOTIDE SEQUENCE [LARGE SCALE GENOMIC DNA]</scope>
    <source>
        <strain evidence="9 10">PTYR-5</strain>
    </source>
</reference>
<keyword evidence="9" id="KW-0808">Transferase</keyword>
<keyword evidence="6 9" id="KW-0413">Isomerase</keyword>
<dbReference type="GO" id="GO:0047471">
    <property type="term" value="F:maltose alpha-D-glucosyltransferase activity"/>
    <property type="evidence" value="ECO:0007669"/>
    <property type="project" value="UniProtKB-EC"/>
</dbReference>
<dbReference type="NCBIfam" id="TIGR02457">
    <property type="entry name" value="TreS_Cterm"/>
    <property type="match status" value="1"/>
</dbReference>
<dbReference type="OrthoDB" id="9805159at2"/>
<protein>
    <recommendedName>
        <fullName evidence="3">maltose alpha-D-glucosyltransferase</fullName>
        <ecNumber evidence="3">5.4.99.16</ecNumber>
    </recommendedName>
    <alternativeName>
        <fullName evidence="7">Maltose alpha-D-glucosyltransferase</fullName>
    </alternativeName>
</protein>
<dbReference type="Gene3D" id="2.60.40.1180">
    <property type="entry name" value="Golgi alpha-mannosidase II"/>
    <property type="match status" value="1"/>
</dbReference>